<organism evidence="2 3">
    <name type="scientific">Clostridium butyricum</name>
    <dbReference type="NCBI Taxonomy" id="1492"/>
    <lineage>
        <taxon>Bacteria</taxon>
        <taxon>Bacillati</taxon>
        <taxon>Bacillota</taxon>
        <taxon>Clostridia</taxon>
        <taxon>Eubacteriales</taxon>
        <taxon>Clostridiaceae</taxon>
        <taxon>Clostridium</taxon>
    </lineage>
</organism>
<reference evidence="2 3" key="1">
    <citation type="submission" date="2020-01" db="EMBL/GenBank/DDBJ databases">
        <title>Genome sequence of a 1,3-propanediol producer, Clostridium butyricum S3.</title>
        <authorList>
            <person name="Zhou J."/>
        </authorList>
    </citation>
    <scope>NUCLEOTIDE SEQUENCE [LARGE SCALE GENOMIC DNA]</scope>
    <source>
        <strain evidence="2 3">S3</strain>
    </source>
</reference>
<dbReference type="Proteomes" id="UP000474042">
    <property type="component" value="Unassembled WGS sequence"/>
</dbReference>
<proteinExistence type="predicted"/>
<dbReference type="EMBL" id="WOFV02000098">
    <property type="protein sequence ID" value="NAS19742.1"/>
    <property type="molecule type" value="Genomic_DNA"/>
</dbReference>
<gene>
    <name evidence="2" type="ORF">GND98_018330</name>
</gene>
<accession>A0A6L9ET41</accession>
<evidence type="ECO:0000259" key="1">
    <source>
        <dbReference type="Pfam" id="PF18623"/>
    </source>
</evidence>
<evidence type="ECO:0000313" key="3">
    <source>
        <dbReference type="Proteomes" id="UP000474042"/>
    </source>
</evidence>
<protein>
    <recommendedName>
        <fullName evidence="1">TnsE C-terminal domain-containing protein</fullName>
    </recommendedName>
</protein>
<dbReference type="Pfam" id="PF18623">
    <property type="entry name" value="TnsE_C"/>
    <property type="match status" value="1"/>
</dbReference>
<sequence>MGKQKLKLKNWPFEKGEKAQLIWIGEPFKENNKWMIDTYFSDGKSTRKVIQDWANIHFLSIDKYYIDGDLRSGEIIDTAGIMSTIDIELCGIIPKYNEGDWNIAKSNYKSKSKTFNFWKNNVLYTVPIVEIVRAVLAPNTFMLNTILYNDVWEDYFTYDIQDRRLQIAFSNEYKTSYLKSEYYNHLAWMISNDEILKMCNEIGYNMFSQGSLRFDFNMTSFNIKARVKKNRHGFTIMEIVKVNLKEIKVDEIDIYHPSFEDRKKSDEAKFRTYTYLNNKSDDRVVDNKIDGANNFDESINEELITHEYINMPKVKKEKTRIGNLRINEDNNTKKYIMEDDNLRTLSSEGGMKRANGIEFSEVDENSISIELESFISDLKKLEKLDWIKRVDIKIVKLPLGRKFSYLSNGVDRRKCLIAEILKVDGDIFGIIEVQREEKLLSTLIIKFNSSMNRDVLYRTLLDGLVCKSGKWNQSIFCFWEKKNIKIKRCRHVKKNFLYKNIINFQ</sequence>
<feature type="domain" description="TnsE C-terminal" evidence="1">
    <location>
        <begin position="373"/>
        <end position="491"/>
    </location>
</feature>
<dbReference type="AlphaFoldDB" id="A0A6L9ET41"/>
<name>A0A6L9ET41_CLOBU</name>
<dbReference type="InterPro" id="IPR041419">
    <property type="entry name" value="TnsE_C"/>
</dbReference>
<evidence type="ECO:0000313" key="2">
    <source>
        <dbReference type="EMBL" id="NAS19742.1"/>
    </source>
</evidence>
<comment type="caution">
    <text evidence="2">The sequence shown here is derived from an EMBL/GenBank/DDBJ whole genome shotgun (WGS) entry which is preliminary data.</text>
</comment>